<proteinExistence type="inferred from homology"/>
<keyword evidence="8 10" id="KW-0472">Membrane</keyword>
<comment type="caution">
    <text evidence="13">The sequence shown here is derived from an EMBL/GenBank/DDBJ whole genome shotgun (WGS) entry which is preliminary data.</text>
</comment>
<dbReference type="Proteomes" id="UP001205560">
    <property type="component" value="Unassembled WGS sequence"/>
</dbReference>
<dbReference type="SUPFAM" id="SSF46626">
    <property type="entry name" value="Cytochrome c"/>
    <property type="match status" value="1"/>
</dbReference>
<keyword evidence="4 10" id="KW-0812">Transmembrane</keyword>
<feature type="transmembrane region" description="Helical" evidence="10">
    <location>
        <begin position="385"/>
        <end position="409"/>
    </location>
</feature>
<keyword evidence="14" id="KW-1185">Reference proteome</keyword>
<dbReference type="InterPro" id="IPR036909">
    <property type="entry name" value="Cyt_c-like_dom_sf"/>
</dbReference>
<dbReference type="PANTHER" id="PTHR31632:SF2">
    <property type="entry name" value="PLASMA MEMBRANE IRON PERMEASE"/>
    <property type="match status" value="1"/>
</dbReference>
<evidence type="ECO:0000256" key="7">
    <source>
        <dbReference type="ARBA" id="ARBA00023004"/>
    </source>
</evidence>
<dbReference type="PANTHER" id="PTHR31632">
    <property type="entry name" value="IRON TRANSPORTER FTH1"/>
    <property type="match status" value="1"/>
</dbReference>
<evidence type="ECO:0000256" key="10">
    <source>
        <dbReference type="SAM" id="Phobius"/>
    </source>
</evidence>
<dbReference type="InterPro" id="IPR009056">
    <property type="entry name" value="Cyt_c-like_dom"/>
</dbReference>
<name>A0ABT2A2B6_9BURK</name>
<evidence type="ECO:0000313" key="13">
    <source>
        <dbReference type="EMBL" id="MCS0588316.1"/>
    </source>
</evidence>
<organism evidence="13 14">
    <name type="scientific">Massilia norwichensis</name>
    <dbReference type="NCBI Taxonomy" id="1442366"/>
    <lineage>
        <taxon>Bacteria</taxon>
        <taxon>Pseudomonadati</taxon>
        <taxon>Pseudomonadota</taxon>
        <taxon>Betaproteobacteria</taxon>
        <taxon>Burkholderiales</taxon>
        <taxon>Oxalobacteraceae</taxon>
        <taxon>Telluria group</taxon>
        <taxon>Massilia</taxon>
    </lineage>
</organism>
<keyword evidence="7 9" id="KW-0408">Iron</keyword>
<evidence type="ECO:0000256" key="5">
    <source>
        <dbReference type="ARBA" id="ARBA00022723"/>
    </source>
</evidence>
<accession>A0ABT2A2B6</accession>
<protein>
    <submittedName>
        <fullName evidence="13">FTR1 family protein</fullName>
    </submittedName>
</protein>
<evidence type="ECO:0000259" key="12">
    <source>
        <dbReference type="PROSITE" id="PS51007"/>
    </source>
</evidence>
<feature type="transmembrane region" description="Helical" evidence="10">
    <location>
        <begin position="421"/>
        <end position="444"/>
    </location>
</feature>
<evidence type="ECO:0000256" key="2">
    <source>
        <dbReference type="ARBA" id="ARBA00008333"/>
    </source>
</evidence>
<feature type="signal peptide" evidence="11">
    <location>
        <begin position="1"/>
        <end position="23"/>
    </location>
</feature>
<feature type="transmembrane region" description="Helical" evidence="10">
    <location>
        <begin position="606"/>
        <end position="630"/>
    </location>
</feature>
<evidence type="ECO:0000256" key="6">
    <source>
        <dbReference type="ARBA" id="ARBA00022989"/>
    </source>
</evidence>
<keyword evidence="3 9" id="KW-0349">Heme</keyword>
<keyword evidence="11" id="KW-0732">Signal</keyword>
<dbReference type="Pfam" id="PF03239">
    <property type="entry name" value="FTR1"/>
    <property type="match status" value="1"/>
</dbReference>
<dbReference type="PROSITE" id="PS51007">
    <property type="entry name" value="CYTC"/>
    <property type="match status" value="1"/>
</dbReference>
<keyword evidence="6 10" id="KW-1133">Transmembrane helix</keyword>
<reference evidence="13 14" key="1">
    <citation type="submission" date="2022-08" db="EMBL/GenBank/DDBJ databases">
        <title>Reclassification of Massilia species as members of the genera Telluria, Duganella, Pseudoduganella, Mokoshia gen. nov. and Zemynaea gen. nov. using orthogonal and non-orthogonal genome-based approaches.</title>
        <authorList>
            <person name="Bowman J.P."/>
        </authorList>
    </citation>
    <scope>NUCLEOTIDE SEQUENCE [LARGE SCALE GENOMIC DNA]</scope>
    <source>
        <strain evidence="13 14">LMG 28164</strain>
    </source>
</reference>
<feature type="transmembrane region" description="Helical" evidence="10">
    <location>
        <begin position="564"/>
        <end position="586"/>
    </location>
</feature>
<comment type="subcellular location">
    <subcellularLocation>
        <location evidence="1">Membrane</location>
        <topology evidence="1">Multi-pass membrane protein</topology>
    </subcellularLocation>
</comment>
<evidence type="ECO:0000256" key="4">
    <source>
        <dbReference type="ARBA" id="ARBA00022692"/>
    </source>
</evidence>
<evidence type="ECO:0000256" key="8">
    <source>
        <dbReference type="ARBA" id="ARBA00023136"/>
    </source>
</evidence>
<sequence>MYLIRNFVIAVSWLFLSVSMANADEQSTQTKAKQIWQLLDYLAVDYRKAVKDGTVSSAAEYAEMQEFATAAERQLGELAPPPSQDLVANAHKLRLAIDQKASAEVVSAQARALAAALVTIYPIPMAPVRLPDLKRGAELYQSNCAACHGVSGRSDGPLSVTLSPPPIVLADHTRARERSVFALQQIITHGVQGTSMPSFAQLSDDDRWALAYFASSLSYSDNDRQAGAALWASRPNLHAAVPDLAKLSQLSEANLVSTVGADVARPLVAYLRSTPASAGAATVDTLPLAKAKLRESVAAIDKGDMQGASRLALSAYLDGFEPVEPALAAKDESLFNHIETTMGAFRSAITSGKPAEARVIEQRLQDLLTEAQAALGGASDPLSTFIGALTILLREGIEALLVVVAMIAFLKKADRRDVLPYIHAGWVAALTAGAATWGVATYLVDVSGASREMTEGFSAVFAAIVLLTVGIWMHQKSLAGRWQAYVRDKLSSALTKSSALMLFTLSFVTVYREVFETVLFYAALWSDGNGPYMLAGLGCGIAILSAIAVVLLRSSARLPISQFFAFSSALVAVLATVLIGKGVAALQKVGIFENTAVSAPHIEILGIYPSLQTLTAQLLLVAVVIISVTYNLRSRKNLNAESA</sequence>
<feature type="transmembrane region" description="Helical" evidence="10">
    <location>
        <begin position="493"/>
        <end position="512"/>
    </location>
</feature>
<comment type="similarity">
    <text evidence="2">Belongs to the oxidase-dependent Fe transporter (OFeT) (TC 9.A.10.1) family.</text>
</comment>
<feature type="chain" id="PRO_5046979228" evidence="11">
    <location>
        <begin position="24"/>
        <end position="643"/>
    </location>
</feature>
<evidence type="ECO:0000256" key="9">
    <source>
        <dbReference type="PROSITE-ProRule" id="PRU00433"/>
    </source>
</evidence>
<dbReference type="RefSeq" id="WP_075791031.1">
    <property type="nucleotide sequence ID" value="NZ_JANUGX010000003.1"/>
</dbReference>
<feature type="transmembrane region" description="Helical" evidence="10">
    <location>
        <begin position="532"/>
        <end position="552"/>
    </location>
</feature>
<evidence type="ECO:0000256" key="1">
    <source>
        <dbReference type="ARBA" id="ARBA00004141"/>
    </source>
</evidence>
<dbReference type="Pfam" id="PF13442">
    <property type="entry name" value="Cytochrome_CBB3"/>
    <property type="match status" value="1"/>
</dbReference>
<feature type="domain" description="Cytochrome c" evidence="12">
    <location>
        <begin position="131"/>
        <end position="218"/>
    </location>
</feature>
<dbReference type="EMBL" id="JANUGX010000003">
    <property type="protein sequence ID" value="MCS0588316.1"/>
    <property type="molecule type" value="Genomic_DNA"/>
</dbReference>
<dbReference type="Gene3D" id="1.10.760.10">
    <property type="entry name" value="Cytochrome c-like domain"/>
    <property type="match status" value="1"/>
</dbReference>
<feature type="transmembrane region" description="Helical" evidence="10">
    <location>
        <begin position="456"/>
        <end position="473"/>
    </location>
</feature>
<evidence type="ECO:0000256" key="3">
    <source>
        <dbReference type="ARBA" id="ARBA00022617"/>
    </source>
</evidence>
<dbReference type="InterPro" id="IPR004923">
    <property type="entry name" value="FTR1/Fip1/EfeU"/>
</dbReference>
<evidence type="ECO:0000313" key="14">
    <source>
        <dbReference type="Proteomes" id="UP001205560"/>
    </source>
</evidence>
<keyword evidence="5 9" id="KW-0479">Metal-binding</keyword>
<gene>
    <name evidence="13" type="ORF">NX782_03765</name>
</gene>
<evidence type="ECO:0000256" key="11">
    <source>
        <dbReference type="SAM" id="SignalP"/>
    </source>
</evidence>